<dbReference type="GeneID" id="9049875"/>
<protein>
    <submittedName>
        <fullName evidence="2">Uncharacterized protein</fullName>
    </submittedName>
</protein>
<dbReference type="GeneID" id="9051226"/>
<accession>C5LKA0</accession>
<dbReference type="Proteomes" id="UP000007800">
    <property type="component" value="Unassembled WGS sequence"/>
</dbReference>
<dbReference type="OrthoDB" id="340681at2759"/>
<sequence>YPLRPVYRAYGDQGYLEGVELRDDQKKLRLRYKLNDDSETFDQTATHSSMREQILMAKTVTNKS</sequence>
<dbReference type="AlphaFoldDB" id="C5LKA0"/>
<gene>
    <name evidence="1" type="ORF">Pmar_PMAR022781</name>
    <name evidence="2" type="ORF">Pmar_PMAR026046</name>
</gene>
<proteinExistence type="predicted"/>
<feature type="non-terminal residue" evidence="2">
    <location>
        <position position="1"/>
    </location>
</feature>
<dbReference type="GO" id="GO:0005634">
    <property type="term" value="C:nucleus"/>
    <property type="evidence" value="ECO:0007669"/>
    <property type="project" value="InterPro"/>
</dbReference>
<reference evidence="2 3" key="1">
    <citation type="submission" date="2008-07" db="EMBL/GenBank/DDBJ databases">
        <authorList>
            <person name="El-Sayed N."/>
            <person name="Caler E."/>
            <person name="Inman J."/>
            <person name="Amedeo P."/>
            <person name="Hass B."/>
            <person name="Wortman J."/>
        </authorList>
    </citation>
    <scope>NUCLEOTIDE SEQUENCE [LARGE SCALE GENOMIC DNA]</scope>
    <source>
        <strain evidence="2">ATCC 50983</strain>
        <strain evidence="3">ATCC 50983 / TXsc</strain>
    </source>
</reference>
<dbReference type="RefSeq" id="XP_002767451.1">
    <property type="nucleotide sequence ID" value="XM_002767405.1"/>
</dbReference>
<feature type="non-terminal residue" evidence="2">
    <location>
        <position position="64"/>
    </location>
</feature>
<dbReference type="EMBL" id="GG682743">
    <property type="protein sequence ID" value="EER02887.1"/>
    <property type="molecule type" value="Genomic_DNA"/>
</dbReference>
<evidence type="ECO:0000313" key="1">
    <source>
        <dbReference type="EMBL" id="EER00169.1"/>
    </source>
</evidence>
<dbReference type="RefSeq" id="XP_002771071.1">
    <property type="nucleotide sequence ID" value="XM_002771025.1"/>
</dbReference>
<name>C5LKA0_PERM5</name>
<dbReference type="GO" id="GO:0006351">
    <property type="term" value="P:DNA-templated transcription"/>
    <property type="evidence" value="ECO:0007669"/>
    <property type="project" value="InterPro"/>
</dbReference>
<organism evidence="3">
    <name type="scientific">Perkinsus marinus (strain ATCC 50983 / TXsc)</name>
    <dbReference type="NCBI Taxonomy" id="423536"/>
    <lineage>
        <taxon>Eukaryota</taxon>
        <taxon>Sar</taxon>
        <taxon>Alveolata</taxon>
        <taxon>Perkinsozoa</taxon>
        <taxon>Perkinsea</taxon>
        <taxon>Perkinsida</taxon>
        <taxon>Perkinsidae</taxon>
        <taxon>Perkinsus</taxon>
    </lineage>
</organism>
<dbReference type="InterPro" id="IPR006886">
    <property type="entry name" value="RNA_pol_III_Rpc5"/>
</dbReference>
<evidence type="ECO:0000313" key="3">
    <source>
        <dbReference type="Proteomes" id="UP000007800"/>
    </source>
</evidence>
<dbReference type="EMBL" id="GG685246">
    <property type="protein sequence ID" value="EER00169.1"/>
    <property type="molecule type" value="Genomic_DNA"/>
</dbReference>
<evidence type="ECO:0000313" key="2">
    <source>
        <dbReference type="EMBL" id="EER02887.1"/>
    </source>
</evidence>
<dbReference type="Pfam" id="PF04801">
    <property type="entry name" value="RPC5"/>
    <property type="match status" value="1"/>
</dbReference>
<keyword evidence="3" id="KW-1185">Reference proteome</keyword>